<gene>
    <name evidence="2" type="ORF">CRP01_05620</name>
</gene>
<evidence type="ECO:0000313" key="3">
    <source>
        <dbReference type="Proteomes" id="UP000223913"/>
    </source>
</evidence>
<evidence type="ECO:0000313" key="2">
    <source>
        <dbReference type="EMBL" id="PHN07580.1"/>
    </source>
</evidence>
<keyword evidence="3" id="KW-1185">Reference proteome</keyword>
<dbReference type="OrthoDB" id="9809364at2"/>
<dbReference type="SUPFAM" id="SSF110997">
    <property type="entry name" value="Sporulation related repeat"/>
    <property type="match status" value="1"/>
</dbReference>
<dbReference type="Pfam" id="PF13620">
    <property type="entry name" value="CarboxypepD_reg"/>
    <property type="match status" value="1"/>
</dbReference>
<name>A0A2D0NGS0_FLAN2</name>
<dbReference type="Gene3D" id="1.25.40.10">
    <property type="entry name" value="Tetratricopeptide repeat domain"/>
    <property type="match status" value="1"/>
</dbReference>
<organism evidence="2 3">
    <name type="scientific">Flavilitoribacter nigricans (strain ATCC 23147 / DSM 23189 / NBRC 102662 / NCIMB 1420 / SS-2)</name>
    <name type="common">Lewinella nigricans</name>
    <dbReference type="NCBI Taxonomy" id="1122177"/>
    <lineage>
        <taxon>Bacteria</taxon>
        <taxon>Pseudomonadati</taxon>
        <taxon>Bacteroidota</taxon>
        <taxon>Saprospiria</taxon>
        <taxon>Saprospirales</taxon>
        <taxon>Lewinellaceae</taxon>
        <taxon>Flavilitoribacter</taxon>
    </lineage>
</organism>
<dbReference type="InterPro" id="IPR008969">
    <property type="entry name" value="CarboxyPept-like_regulatory"/>
</dbReference>
<dbReference type="SUPFAM" id="SSF48452">
    <property type="entry name" value="TPR-like"/>
    <property type="match status" value="1"/>
</dbReference>
<dbReference type="Pfam" id="PF05036">
    <property type="entry name" value="SPOR"/>
    <property type="match status" value="1"/>
</dbReference>
<dbReference type="GO" id="GO:0042834">
    <property type="term" value="F:peptidoglycan binding"/>
    <property type="evidence" value="ECO:0007669"/>
    <property type="project" value="InterPro"/>
</dbReference>
<dbReference type="InterPro" id="IPR011042">
    <property type="entry name" value="6-blade_b-propeller_TolB-like"/>
</dbReference>
<dbReference type="EMBL" id="PDUD01000009">
    <property type="protein sequence ID" value="PHN07580.1"/>
    <property type="molecule type" value="Genomic_DNA"/>
</dbReference>
<accession>A0A2D0NGS0</accession>
<dbReference type="Proteomes" id="UP000223913">
    <property type="component" value="Unassembled WGS sequence"/>
</dbReference>
<dbReference type="Gene3D" id="2.120.10.30">
    <property type="entry name" value="TolB, C-terminal domain"/>
    <property type="match status" value="1"/>
</dbReference>
<evidence type="ECO:0000259" key="1">
    <source>
        <dbReference type="Pfam" id="PF05036"/>
    </source>
</evidence>
<reference evidence="2 3" key="1">
    <citation type="submission" date="2017-10" db="EMBL/GenBank/DDBJ databases">
        <title>The draft genome sequence of Lewinella nigricans NBRC 102662.</title>
        <authorList>
            <person name="Wang K."/>
        </authorList>
    </citation>
    <scope>NUCLEOTIDE SEQUENCE [LARGE SCALE GENOMIC DNA]</scope>
    <source>
        <strain evidence="2 3">NBRC 102662</strain>
    </source>
</reference>
<sequence length="797" mass="87436">MMQITKKLLLTLLLLLVGIASLPAQSFRTRMKRANKAYEIHAYNVAIPEYLAALERRPDEAEALGKLADSYRMLNQLEDAAQYYAQVVRNRDADKEYVLQYAKTLKGLARYDEAKQWFLLYARDADAMTGNHYAQSCDFAAQQMNMASSYTVTNEFVNTSAAEFGPAFLGNQRVVFSSSRTDIQSPGSFDGKQGNQLFSASIGSRGYLESPIFLRSNASAQEFNEGPVTYSSDGRSVAFTRNNFVDGTRMIPEAGIETSIYLATVNQSGDWVDVKPFPHNGSDFSNGFPSFSPDGTALYFASNRSDSYGGFDIYVSYRTADSWSTPENLGAVINSPGDEITPYFDGTMLFFSSNWHQGMGGFDIFRGERGSDNRWSRIYHLGNAVNSPRDDFGFIYDPFRNVGYLASNRAGGRGNEDLYNVSRAADNIVLRVRNSVDGTPIPNAVVDFSNCGEGIYQTDPTGVYTFQAVQGLNCRLVITKEGYLTTTVDVSTSGTNQNREYDVTLSRLGEAYAGRIVNYTSRTPLENVVVTATNRSTGNTTETRTDLNGDYFLALSPYSSYILRYSAPGFREVNFTVDTRDGLDRSILGVISMLPATQVGPSTPSVPNTVPNNPTVQPKSVPQDGFSVQVAAVNQANMAQYASLNSFGEVYSTEENGKYKIRVGIFETRQEAINAMNAIRNSGYRDAFLVKEEGALLGSSAAPDSPGQPTYPIEETARGGAYKVQLAAYRNPAYFDPSPIAGLGTIEERIKGNLTVKFIGGLQSLQQAQQALAQARAAGFNTAFIVIEQNGELRKVN</sequence>
<dbReference type="Gene3D" id="3.30.70.1070">
    <property type="entry name" value="Sporulation related repeat"/>
    <property type="match status" value="1"/>
</dbReference>
<protein>
    <recommendedName>
        <fullName evidence="1">SPOR domain-containing protein</fullName>
    </recommendedName>
</protein>
<dbReference type="Gene3D" id="2.60.40.1120">
    <property type="entry name" value="Carboxypeptidase-like, regulatory domain"/>
    <property type="match status" value="2"/>
</dbReference>
<dbReference type="Pfam" id="PF07676">
    <property type="entry name" value="PD40"/>
    <property type="match status" value="2"/>
</dbReference>
<dbReference type="InterPro" id="IPR011659">
    <property type="entry name" value="WD40"/>
</dbReference>
<dbReference type="InterPro" id="IPR007730">
    <property type="entry name" value="SPOR-like_dom"/>
</dbReference>
<dbReference type="InterPro" id="IPR011990">
    <property type="entry name" value="TPR-like_helical_dom_sf"/>
</dbReference>
<proteinExistence type="predicted"/>
<dbReference type="SUPFAM" id="SSF49464">
    <property type="entry name" value="Carboxypeptidase regulatory domain-like"/>
    <property type="match status" value="2"/>
</dbReference>
<comment type="caution">
    <text evidence="2">The sequence shown here is derived from an EMBL/GenBank/DDBJ whole genome shotgun (WGS) entry which is preliminary data.</text>
</comment>
<dbReference type="AlphaFoldDB" id="A0A2D0NGS0"/>
<feature type="domain" description="SPOR" evidence="1">
    <location>
        <begin position="623"/>
        <end position="691"/>
    </location>
</feature>
<dbReference type="SUPFAM" id="SSF82171">
    <property type="entry name" value="DPP6 N-terminal domain-like"/>
    <property type="match status" value="1"/>
</dbReference>
<dbReference type="InterPro" id="IPR036680">
    <property type="entry name" value="SPOR-like_sf"/>
</dbReference>